<dbReference type="RefSeq" id="WP_283401074.1">
    <property type="nucleotide sequence ID" value="NZ_FXUB01000006.1"/>
</dbReference>
<sequence length="164" mass="19166">MNLIGKVAEKLKGLAEITESYSLGGKTYPLYIKLESSIFHTTFFLKDYEINSFFHLFFENFEKTTSEELKDELNFLIENRSAFLSIPPDHYRSTVVLVVETEKFTGSKLPSKVKHLWLGIRGSVEFLTVVAERKSRTILAEERWKERVEWIFEGLEGWTLKNFT</sequence>
<name>A0ABY1NV03_9BACT</name>
<evidence type="ECO:0000259" key="1">
    <source>
        <dbReference type="Pfam" id="PF26226"/>
    </source>
</evidence>
<dbReference type="InterPro" id="IPR058365">
    <property type="entry name" value="DUF8052"/>
</dbReference>
<gene>
    <name evidence="2" type="ORF">SAMN06265339_1638</name>
</gene>
<proteinExistence type="predicted"/>
<protein>
    <recommendedName>
        <fullName evidence="1">DUF8052 domain-containing protein</fullName>
    </recommendedName>
</protein>
<evidence type="ECO:0000313" key="2">
    <source>
        <dbReference type="EMBL" id="SMP18846.1"/>
    </source>
</evidence>
<keyword evidence="3" id="KW-1185">Reference proteome</keyword>
<dbReference type="EMBL" id="FXUB01000006">
    <property type="protein sequence ID" value="SMP18846.1"/>
    <property type="molecule type" value="Genomic_DNA"/>
</dbReference>
<evidence type="ECO:0000313" key="3">
    <source>
        <dbReference type="Proteomes" id="UP001157911"/>
    </source>
</evidence>
<accession>A0ABY1NV03</accession>
<organism evidence="2 3">
    <name type="scientific">Desulfurobacterium pacificum</name>
    <dbReference type="NCBI Taxonomy" id="240166"/>
    <lineage>
        <taxon>Bacteria</taxon>
        <taxon>Pseudomonadati</taxon>
        <taxon>Aquificota</taxon>
        <taxon>Aquificia</taxon>
        <taxon>Desulfurobacteriales</taxon>
        <taxon>Desulfurobacteriaceae</taxon>
        <taxon>Desulfurobacterium</taxon>
    </lineage>
</organism>
<reference evidence="2 3" key="1">
    <citation type="submission" date="2017-05" db="EMBL/GenBank/DDBJ databases">
        <authorList>
            <person name="Varghese N."/>
            <person name="Submissions S."/>
        </authorList>
    </citation>
    <scope>NUCLEOTIDE SEQUENCE [LARGE SCALE GENOMIC DNA]</scope>
    <source>
        <strain evidence="2 3">DSM 15522</strain>
    </source>
</reference>
<dbReference type="Proteomes" id="UP001157911">
    <property type="component" value="Unassembled WGS sequence"/>
</dbReference>
<comment type="caution">
    <text evidence="2">The sequence shown here is derived from an EMBL/GenBank/DDBJ whole genome shotgun (WGS) entry which is preliminary data.</text>
</comment>
<dbReference type="Pfam" id="PF26226">
    <property type="entry name" value="DUF8052"/>
    <property type="match status" value="1"/>
</dbReference>
<feature type="domain" description="DUF8052" evidence="1">
    <location>
        <begin position="4"/>
        <end position="146"/>
    </location>
</feature>